<dbReference type="PANTHER" id="PTHR37485">
    <property type="entry name" value="CELL DIVISION PROTEIN FTSB"/>
    <property type="match status" value="1"/>
</dbReference>
<reference evidence="8 9" key="1">
    <citation type="submission" date="2020-08" db="EMBL/GenBank/DDBJ databases">
        <title>Bridging the membrane lipid divide: bacteria of the FCB group superphylum have the potential to synthesize archaeal ether lipids.</title>
        <authorList>
            <person name="Villanueva L."/>
            <person name="Von Meijenfeldt F.A.B."/>
            <person name="Westbye A.B."/>
            <person name="Yadav S."/>
            <person name="Hopmans E.C."/>
            <person name="Dutilh B.E."/>
            <person name="Sinninghe Damste J.S."/>
        </authorList>
    </citation>
    <scope>NUCLEOTIDE SEQUENCE [LARGE SCALE GENOMIC DNA]</scope>
    <source>
        <strain evidence="8">NIOZ-UU30</strain>
    </source>
</reference>
<sequence>MNTKHSILLAFVILALFSMLLFIIFGENGLADLHLLKLERDGLLKRNEELAKGNLTLYREIERLKNDPKYLENVARKELGVVGKDELIFKLNDKRKDKN</sequence>
<evidence type="ECO:0000256" key="1">
    <source>
        <dbReference type="ARBA" id="ARBA00022475"/>
    </source>
</evidence>
<dbReference type="GO" id="GO:0043093">
    <property type="term" value="P:FtsZ-dependent cytokinesis"/>
    <property type="evidence" value="ECO:0007669"/>
    <property type="project" value="TreeGrafter"/>
</dbReference>
<dbReference type="GO" id="GO:0030428">
    <property type="term" value="C:cell septum"/>
    <property type="evidence" value="ECO:0007669"/>
    <property type="project" value="TreeGrafter"/>
</dbReference>
<dbReference type="AlphaFoldDB" id="A0A8J6NKM0"/>
<evidence type="ECO:0000256" key="4">
    <source>
        <dbReference type="ARBA" id="ARBA00022989"/>
    </source>
</evidence>
<keyword evidence="4 7" id="KW-1133">Transmembrane helix</keyword>
<dbReference type="InterPro" id="IPR007060">
    <property type="entry name" value="FtsL/DivIC"/>
</dbReference>
<keyword evidence="1" id="KW-1003">Cell membrane</keyword>
<evidence type="ECO:0000256" key="2">
    <source>
        <dbReference type="ARBA" id="ARBA00022618"/>
    </source>
</evidence>
<dbReference type="Proteomes" id="UP000603434">
    <property type="component" value="Unassembled WGS sequence"/>
</dbReference>
<accession>A0A8J6NKM0</accession>
<protein>
    <submittedName>
        <fullName evidence="8">Septum formation initiator family protein</fullName>
    </submittedName>
</protein>
<dbReference type="PANTHER" id="PTHR37485:SF1">
    <property type="entry name" value="CELL DIVISION PROTEIN FTSB"/>
    <property type="match status" value="1"/>
</dbReference>
<gene>
    <name evidence="8" type="ORF">H8E23_08300</name>
</gene>
<evidence type="ECO:0000256" key="5">
    <source>
        <dbReference type="ARBA" id="ARBA00023136"/>
    </source>
</evidence>
<evidence type="ECO:0000256" key="7">
    <source>
        <dbReference type="SAM" id="Phobius"/>
    </source>
</evidence>
<evidence type="ECO:0000313" key="8">
    <source>
        <dbReference type="EMBL" id="MBC8361382.1"/>
    </source>
</evidence>
<evidence type="ECO:0000313" key="9">
    <source>
        <dbReference type="Proteomes" id="UP000603434"/>
    </source>
</evidence>
<dbReference type="Pfam" id="PF04977">
    <property type="entry name" value="DivIC"/>
    <property type="match status" value="1"/>
</dbReference>
<dbReference type="InterPro" id="IPR023081">
    <property type="entry name" value="Cell_div_FtsB"/>
</dbReference>
<organism evidence="8 9">
    <name type="scientific">Candidatus Desulfatibia profunda</name>
    <dbReference type="NCBI Taxonomy" id="2841695"/>
    <lineage>
        <taxon>Bacteria</taxon>
        <taxon>Pseudomonadati</taxon>
        <taxon>Thermodesulfobacteriota</taxon>
        <taxon>Desulfobacteria</taxon>
        <taxon>Desulfobacterales</taxon>
        <taxon>Desulfobacterales incertae sedis</taxon>
        <taxon>Candidatus Desulfatibia</taxon>
    </lineage>
</organism>
<keyword evidence="5 7" id="KW-0472">Membrane</keyword>
<dbReference type="EMBL" id="JACNJH010000132">
    <property type="protein sequence ID" value="MBC8361382.1"/>
    <property type="molecule type" value="Genomic_DNA"/>
</dbReference>
<name>A0A8J6NKM0_9BACT</name>
<evidence type="ECO:0000256" key="3">
    <source>
        <dbReference type="ARBA" id="ARBA00022692"/>
    </source>
</evidence>
<keyword evidence="6" id="KW-0131">Cell cycle</keyword>
<proteinExistence type="predicted"/>
<keyword evidence="2" id="KW-0132">Cell division</keyword>
<feature type="transmembrane region" description="Helical" evidence="7">
    <location>
        <begin position="7"/>
        <end position="26"/>
    </location>
</feature>
<keyword evidence="3 7" id="KW-0812">Transmembrane</keyword>
<comment type="caution">
    <text evidence="8">The sequence shown here is derived from an EMBL/GenBank/DDBJ whole genome shotgun (WGS) entry which is preliminary data.</text>
</comment>
<evidence type="ECO:0000256" key="6">
    <source>
        <dbReference type="ARBA" id="ARBA00023306"/>
    </source>
</evidence>